<comment type="subcellular location">
    <subcellularLocation>
        <location evidence="1">Secreted</location>
    </subcellularLocation>
</comment>
<proteinExistence type="predicted"/>
<dbReference type="OrthoDB" id="3611234at2"/>
<dbReference type="InterPro" id="IPR043504">
    <property type="entry name" value="Peptidase_S1_PA_chymotrypsin"/>
</dbReference>
<evidence type="ECO:0000256" key="7">
    <source>
        <dbReference type="SAM" id="SignalP"/>
    </source>
</evidence>
<dbReference type="RefSeq" id="WP_006502128.1">
    <property type="nucleotide sequence ID" value="NZ_BAGZ01000005.1"/>
</dbReference>
<organism evidence="9 10">
    <name type="scientific">Austwickia chelonae NBRC 105200</name>
    <dbReference type="NCBI Taxonomy" id="1184607"/>
    <lineage>
        <taxon>Bacteria</taxon>
        <taxon>Bacillati</taxon>
        <taxon>Actinomycetota</taxon>
        <taxon>Actinomycetes</taxon>
        <taxon>Micrococcales</taxon>
        <taxon>Dermatophilaceae</taxon>
        <taxon>Austwickia</taxon>
    </lineage>
</organism>
<dbReference type="PRINTS" id="PR00722">
    <property type="entry name" value="CHYMOTRYPSIN"/>
</dbReference>
<evidence type="ECO:0000256" key="1">
    <source>
        <dbReference type="ARBA" id="ARBA00004613"/>
    </source>
</evidence>
<evidence type="ECO:0000256" key="5">
    <source>
        <dbReference type="ARBA" id="ARBA00023180"/>
    </source>
</evidence>
<dbReference type="InterPro" id="IPR001254">
    <property type="entry name" value="Trypsin_dom"/>
</dbReference>
<comment type="caution">
    <text evidence="9">The sequence shown here is derived from an EMBL/GenBank/DDBJ whole genome shotgun (WGS) entry which is preliminary data.</text>
</comment>
<dbReference type="STRING" id="100225.SAMN05421595_1204"/>
<dbReference type="SUPFAM" id="SSF50494">
    <property type="entry name" value="Trypsin-like serine proteases"/>
    <property type="match status" value="1"/>
</dbReference>
<keyword evidence="4" id="KW-1015">Disulfide bond</keyword>
<keyword evidence="3 7" id="KW-0732">Signal</keyword>
<dbReference type="PROSITE" id="PS00134">
    <property type="entry name" value="TRYPSIN_HIS"/>
    <property type="match status" value="1"/>
</dbReference>
<gene>
    <name evidence="9" type="ORF">AUCHE_05_02850</name>
</gene>
<keyword evidence="6" id="KW-0720">Serine protease</keyword>
<evidence type="ECO:0000259" key="8">
    <source>
        <dbReference type="PROSITE" id="PS50240"/>
    </source>
</evidence>
<protein>
    <submittedName>
        <fullName evidence="9">Putative peptidase</fullName>
    </submittedName>
</protein>
<evidence type="ECO:0000256" key="3">
    <source>
        <dbReference type="ARBA" id="ARBA00022729"/>
    </source>
</evidence>
<evidence type="ECO:0000313" key="10">
    <source>
        <dbReference type="Proteomes" id="UP000008495"/>
    </source>
</evidence>
<dbReference type="CDD" id="cd00190">
    <property type="entry name" value="Tryp_SPc"/>
    <property type="match status" value="1"/>
</dbReference>
<dbReference type="InterPro" id="IPR018114">
    <property type="entry name" value="TRYPSIN_HIS"/>
</dbReference>
<dbReference type="PANTHER" id="PTHR24253">
    <property type="entry name" value="TRANSMEMBRANE PROTEASE SERINE"/>
    <property type="match status" value="1"/>
</dbReference>
<dbReference type="GO" id="GO:0005576">
    <property type="term" value="C:extracellular region"/>
    <property type="evidence" value="ECO:0007669"/>
    <property type="project" value="UniProtKB-SubCell"/>
</dbReference>
<dbReference type="PANTHER" id="PTHR24253:SF103">
    <property type="entry name" value="TRANSMEMBRANE PROTEASE SERINE 7"/>
    <property type="match status" value="1"/>
</dbReference>
<feature type="chain" id="PRO_5003898519" evidence="7">
    <location>
        <begin position="32"/>
        <end position="290"/>
    </location>
</feature>
<dbReference type="GO" id="GO:0006508">
    <property type="term" value="P:proteolysis"/>
    <property type="evidence" value="ECO:0007669"/>
    <property type="project" value="UniProtKB-KW"/>
</dbReference>
<keyword evidence="10" id="KW-1185">Reference proteome</keyword>
<evidence type="ECO:0000256" key="4">
    <source>
        <dbReference type="ARBA" id="ARBA00023157"/>
    </source>
</evidence>
<dbReference type="PROSITE" id="PS50240">
    <property type="entry name" value="TRYPSIN_DOM"/>
    <property type="match status" value="1"/>
</dbReference>
<dbReference type="GO" id="GO:0004252">
    <property type="term" value="F:serine-type endopeptidase activity"/>
    <property type="evidence" value="ECO:0007669"/>
    <property type="project" value="InterPro"/>
</dbReference>
<evidence type="ECO:0000313" key="9">
    <source>
        <dbReference type="EMBL" id="GAB77376.1"/>
    </source>
</evidence>
<dbReference type="PROSITE" id="PS00135">
    <property type="entry name" value="TRYPSIN_SER"/>
    <property type="match status" value="1"/>
</dbReference>
<sequence length="290" mass="30649">MKKSTRRMRRFGLLGLAVSMAATLFPTGSQAAPPSGEEDTAKIIGGVAASRDEFPFMVSLQTSRGHFCGGSLYRSTMVLTAAHCVLDIVADGAGNGVPVSEVTAVIGRTNHSDKNQGVERKVELREVSKEPRITIHPNHMNQVGFDLAIVHLDKPVTGIAPVRVPTKGTDALIAPGSMATVIGWGNTDTDLGRGTERLRKVDVPILSQEECLVNADRDINGEVEICAGRKGKDSCQGDSGGPLLRKVPGRDEYLQIGVVSRGAGCAAQGGPGIYSYLGSQLLWRTMGSLG</sequence>
<reference evidence="9 10" key="1">
    <citation type="submission" date="2012-08" db="EMBL/GenBank/DDBJ databases">
        <title>Whole genome shotgun sequence of Austwickia chelonae NBRC 105200.</title>
        <authorList>
            <person name="Yoshida I."/>
            <person name="Hosoyama A."/>
            <person name="Tsuchikane K."/>
            <person name="Katsumata H."/>
            <person name="Ando Y."/>
            <person name="Ohji S."/>
            <person name="Hamada M."/>
            <person name="Tamura T."/>
            <person name="Yamazoe A."/>
            <person name="Yamazaki S."/>
            <person name="Fujita N."/>
        </authorList>
    </citation>
    <scope>NUCLEOTIDE SEQUENCE [LARGE SCALE GENOMIC DNA]</scope>
    <source>
        <strain evidence="9 10">NBRC 105200</strain>
    </source>
</reference>
<dbReference type="InterPro" id="IPR033116">
    <property type="entry name" value="TRYPSIN_SER"/>
</dbReference>
<keyword evidence="6" id="KW-0378">Hydrolase</keyword>
<dbReference type="AlphaFoldDB" id="K6ULM5"/>
<feature type="signal peptide" evidence="7">
    <location>
        <begin position="1"/>
        <end position="31"/>
    </location>
</feature>
<dbReference type="Gene3D" id="2.40.10.10">
    <property type="entry name" value="Trypsin-like serine proteases"/>
    <property type="match status" value="1"/>
</dbReference>
<keyword evidence="2" id="KW-0964">Secreted</keyword>
<dbReference type="eggNOG" id="COG5640">
    <property type="taxonomic scope" value="Bacteria"/>
</dbReference>
<accession>K6ULM5</accession>
<dbReference type="SMART" id="SM00020">
    <property type="entry name" value="Tryp_SPc"/>
    <property type="match status" value="1"/>
</dbReference>
<dbReference type="InterPro" id="IPR009003">
    <property type="entry name" value="Peptidase_S1_PA"/>
</dbReference>
<dbReference type="Pfam" id="PF00089">
    <property type="entry name" value="Trypsin"/>
    <property type="match status" value="1"/>
</dbReference>
<evidence type="ECO:0000256" key="2">
    <source>
        <dbReference type="ARBA" id="ARBA00022525"/>
    </source>
</evidence>
<feature type="domain" description="Peptidase S1" evidence="8">
    <location>
        <begin position="43"/>
        <end position="283"/>
    </location>
</feature>
<keyword evidence="5" id="KW-0325">Glycoprotein</keyword>
<evidence type="ECO:0000256" key="6">
    <source>
        <dbReference type="RuleBase" id="RU363034"/>
    </source>
</evidence>
<name>K6ULM5_9MICO</name>
<keyword evidence="6" id="KW-0645">Protease</keyword>
<dbReference type="FunFam" id="2.40.10.10:FF:000054">
    <property type="entry name" value="Complement C1r subcomponent"/>
    <property type="match status" value="1"/>
</dbReference>
<dbReference type="EMBL" id="BAGZ01000005">
    <property type="protein sequence ID" value="GAB77376.1"/>
    <property type="molecule type" value="Genomic_DNA"/>
</dbReference>
<dbReference type="InterPro" id="IPR001314">
    <property type="entry name" value="Peptidase_S1A"/>
</dbReference>
<dbReference type="Proteomes" id="UP000008495">
    <property type="component" value="Unassembled WGS sequence"/>
</dbReference>